<evidence type="ECO:0000313" key="2">
    <source>
        <dbReference type="EMBL" id="KAK7052607.1"/>
    </source>
</evidence>
<accession>A0AAW0DN20</accession>
<dbReference type="EMBL" id="JAWWNJ010000007">
    <property type="protein sequence ID" value="KAK7052607.1"/>
    <property type="molecule type" value="Genomic_DNA"/>
</dbReference>
<keyword evidence="3" id="KW-1185">Reference proteome</keyword>
<feature type="region of interest" description="Disordered" evidence="1">
    <location>
        <begin position="162"/>
        <end position="201"/>
    </location>
</feature>
<reference evidence="2 3" key="1">
    <citation type="journal article" date="2024" name="J Genomics">
        <title>Draft genome sequencing and assembly of Favolaschia claudopus CIRM-BRFM 2984 isolated from oak limbs.</title>
        <authorList>
            <person name="Navarro D."/>
            <person name="Drula E."/>
            <person name="Chaduli D."/>
            <person name="Cazenave R."/>
            <person name="Ahrendt S."/>
            <person name="Wang J."/>
            <person name="Lipzen A."/>
            <person name="Daum C."/>
            <person name="Barry K."/>
            <person name="Grigoriev I.V."/>
            <person name="Favel A."/>
            <person name="Rosso M.N."/>
            <person name="Martin F."/>
        </authorList>
    </citation>
    <scope>NUCLEOTIDE SEQUENCE [LARGE SCALE GENOMIC DNA]</scope>
    <source>
        <strain evidence="2 3">CIRM-BRFM 2984</strain>
    </source>
</reference>
<feature type="region of interest" description="Disordered" evidence="1">
    <location>
        <begin position="117"/>
        <end position="140"/>
    </location>
</feature>
<comment type="caution">
    <text evidence="2">The sequence shown here is derived from an EMBL/GenBank/DDBJ whole genome shotgun (WGS) entry which is preliminary data.</text>
</comment>
<evidence type="ECO:0000313" key="3">
    <source>
        <dbReference type="Proteomes" id="UP001362999"/>
    </source>
</evidence>
<name>A0AAW0DN20_9AGAR</name>
<feature type="compositionally biased region" description="Basic and acidic residues" evidence="1">
    <location>
        <begin position="117"/>
        <end position="139"/>
    </location>
</feature>
<evidence type="ECO:0000256" key="1">
    <source>
        <dbReference type="SAM" id="MobiDB-lite"/>
    </source>
</evidence>
<dbReference type="AlphaFoldDB" id="A0AAW0DN20"/>
<organism evidence="2 3">
    <name type="scientific">Favolaschia claudopus</name>
    <dbReference type="NCBI Taxonomy" id="2862362"/>
    <lineage>
        <taxon>Eukaryota</taxon>
        <taxon>Fungi</taxon>
        <taxon>Dikarya</taxon>
        <taxon>Basidiomycota</taxon>
        <taxon>Agaricomycotina</taxon>
        <taxon>Agaricomycetes</taxon>
        <taxon>Agaricomycetidae</taxon>
        <taxon>Agaricales</taxon>
        <taxon>Marasmiineae</taxon>
        <taxon>Mycenaceae</taxon>
        <taxon>Favolaschia</taxon>
    </lineage>
</organism>
<proteinExistence type="predicted"/>
<feature type="region of interest" description="Disordered" evidence="1">
    <location>
        <begin position="692"/>
        <end position="719"/>
    </location>
</feature>
<feature type="compositionally biased region" description="Polar residues" evidence="1">
    <location>
        <begin position="241"/>
        <end position="251"/>
    </location>
</feature>
<protein>
    <submittedName>
        <fullName evidence="2">Uncharacterized protein</fullName>
    </submittedName>
</protein>
<feature type="region of interest" description="Disordered" evidence="1">
    <location>
        <begin position="221"/>
        <end position="258"/>
    </location>
</feature>
<feature type="region of interest" description="Disordered" evidence="1">
    <location>
        <begin position="383"/>
        <end position="407"/>
    </location>
</feature>
<dbReference type="Proteomes" id="UP001362999">
    <property type="component" value="Unassembled WGS sequence"/>
</dbReference>
<sequence>MYTGFSTALNLNGKGEETFKYSSPSAQEDWHEMIGSTSHSPHAASRLTPSALRTLPDFAASVSHVIPISQRRHPGTQRLLRRQHRQSISVAPKLAPNSRLPHASFFNFSTRYPPGRFREESCHQKSEKFREERSKKSEYKLQTAATIPSNYSQGAKSSLYTFIPPPLGKPATVPQPQRKIPATAQRSAPSKPAAASIRSHRKSTQCGQFLACLCPLPPTLRPAAKSNPPPRHHPRRRDTSRNASLPPVTTRQRGRRGLALGNAVSADYSFGCQMRDAVSAGQGLNGTKEIKTHILKSVAAPSTKLHGSAQDGNIELVVLSPFQRDHGTARRRWTGNEASAAHLLLSAAQRLSFIIGDCGSSAVIRCSSYVTFFVSRSTLSLRSSQPKPPVHTNTYRPYPLQRPQPFHWPRPERLHRRVVINSLATPAPIPTNERPPKPGATSSQAMLALYVSSNPTAKAWASGSASGLTHPPRPSFCCIPPPRAPRRHAISDARPLSSKSPSAFYFLPTFPTPTLVCVGAFCRLQDEVEVEIVACQIFRNIRSFFKNSLSDRMSRRWAADVDRVPNEDRSGDVARIDLGQVELFIELHSAMDCIRLLYLLQMTPSNLRDSSTRRSFSSTSPARLPLSFSESAAQCSYDSLLSMLESESHREVSFQVLAFLSAVRFPESLAYSTLSMKQIELVMFCSPPADNPQTDPRWTADERRIAHRPSADGQRTIRR</sequence>
<gene>
    <name evidence="2" type="ORF">R3P38DRAFT_2762959</name>
</gene>
<feature type="compositionally biased region" description="Polar residues" evidence="1">
    <location>
        <begin position="383"/>
        <end position="395"/>
    </location>
</feature>